<feature type="transmembrane region" description="Helical" evidence="1">
    <location>
        <begin position="329"/>
        <end position="351"/>
    </location>
</feature>
<organism evidence="2 3">
    <name type="scientific">Aliiroseovarius halocynthiae</name>
    <dbReference type="NCBI Taxonomy" id="985055"/>
    <lineage>
        <taxon>Bacteria</taxon>
        <taxon>Pseudomonadati</taxon>
        <taxon>Pseudomonadota</taxon>
        <taxon>Alphaproteobacteria</taxon>
        <taxon>Rhodobacterales</taxon>
        <taxon>Paracoccaceae</taxon>
        <taxon>Aliiroseovarius</taxon>
    </lineage>
</organism>
<evidence type="ECO:0008006" key="4">
    <source>
        <dbReference type="Google" id="ProtNLM"/>
    </source>
</evidence>
<reference evidence="2 3" key="1">
    <citation type="submission" date="2019-06" db="EMBL/GenBank/DDBJ databases">
        <title>A novel species of marine bacteria.</title>
        <authorList>
            <person name="Wang Y."/>
        </authorList>
    </citation>
    <scope>NUCLEOTIDE SEQUENCE [LARGE SCALE GENOMIC DNA]</scope>
    <source>
        <strain evidence="2 3">MA1-10</strain>
    </source>
</reference>
<dbReference type="RefSeq" id="WP_142852121.1">
    <property type="nucleotide sequence ID" value="NZ_FXWW01000001.1"/>
</dbReference>
<name>A0A545STS6_9RHOB</name>
<dbReference type="SUPFAM" id="SSF103473">
    <property type="entry name" value="MFS general substrate transporter"/>
    <property type="match status" value="1"/>
</dbReference>
<feature type="transmembrane region" description="Helical" evidence="1">
    <location>
        <begin position="48"/>
        <end position="67"/>
    </location>
</feature>
<feature type="transmembrane region" description="Helical" evidence="1">
    <location>
        <begin position="425"/>
        <end position="445"/>
    </location>
</feature>
<keyword evidence="1" id="KW-1133">Transmembrane helix</keyword>
<sequence length="453" mass="47935">MNKVTLPLLMALVLLGNGLRSVISSTVFVSEGTFASFLKISVSQTSAIIELLLGAVLLSLLISPWMLARFSIKMLTTVMCLIASGAGFGLAAMFWTSPPVAAREALVMLLFPLIGFSLASMAPVAQLLTGWGGERHAKLLTGVWAVAMPAAFLVTPQLVRVIAPRYGLDVFFAGFAVAPLLLIAAIWIVREPVKAAFTDQTAPSIMALVPAILTLIAFEVMTLLVTMLGISSPLTQGMAVLFVIALINLIHSQKAKGSARTAGSATMGIFVFLFLVNIATTGFYDTAYLVLHMCSNTLIADRATLAALAQVCAAMGATALLARYQLQRALMVLGAAIAAIGLASYMLYFSYPIYEVYVGSKAITGFGTGLLTTAAIFAVSKSSSQGAGLSLFIAFVIIIGTEVGLELFEVFVQLAELAKIPLYTSYTMIFVAQVVFVLIAIPFVLSKVKNVST</sequence>
<dbReference type="OrthoDB" id="7805935at2"/>
<evidence type="ECO:0000313" key="2">
    <source>
        <dbReference type="EMBL" id="TQV68367.1"/>
    </source>
</evidence>
<comment type="caution">
    <text evidence="2">The sequence shown here is derived from an EMBL/GenBank/DDBJ whole genome shotgun (WGS) entry which is preliminary data.</text>
</comment>
<accession>A0A545STS6</accession>
<protein>
    <recommendedName>
        <fullName evidence="4">MFS transporter</fullName>
    </recommendedName>
</protein>
<keyword evidence="3" id="KW-1185">Reference proteome</keyword>
<feature type="transmembrane region" description="Helical" evidence="1">
    <location>
        <begin position="386"/>
        <end position="405"/>
    </location>
</feature>
<feature type="transmembrane region" description="Helical" evidence="1">
    <location>
        <begin position="139"/>
        <end position="158"/>
    </location>
</feature>
<feature type="transmembrane region" description="Helical" evidence="1">
    <location>
        <begin position="304"/>
        <end position="322"/>
    </location>
</feature>
<keyword evidence="1" id="KW-0812">Transmembrane</keyword>
<dbReference type="AlphaFoldDB" id="A0A545STS6"/>
<feature type="transmembrane region" description="Helical" evidence="1">
    <location>
        <begin position="230"/>
        <end position="250"/>
    </location>
</feature>
<feature type="transmembrane region" description="Helical" evidence="1">
    <location>
        <begin position="357"/>
        <end position="379"/>
    </location>
</feature>
<evidence type="ECO:0000256" key="1">
    <source>
        <dbReference type="SAM" id="Phobius"/>
    </source>
</evidence>
<feature type="transmembrane region" description="Helical" evidence="1">
    <location>
        <begin position="170"/>
        <end position="189"/>
    </location>
</feature>
<keyword evidence="1" id="KW-0472">Membrane</keyword>
<feature type="transmembrane region" description="Helical" evidence="1">
    <location>
        <begin position="74"/>
        <end position="95"/>
    </location>
</feature>
<dbReference type="InterPro" id="IPR036259">
    <property type="entry name" value="MFS_trans_sf"/>
</dbReference>
<dbReference type="Proteomes" id="UP000315816">
    <property type="component" value="Unassembled WGS sequence"/>
</dbReference>
<proteinExistence type="predicted"/>
<feature type="transmembrane region" description="Helical" evidence="1">
    <location>
        <begin position="201"/>
        <end position="224"/>
    </location>
</feature>
<dbReference type="EMBL" id="VICH01000004">
    <property type="protein sequence ID" value="TQV68367.1"/>
    <property type="molecule type" value="Genomic_DNA"/>
</dbReference>
<gene>
    <name evidence="2" type="ORF">FIL88_01885</name>
</gene>
<feature type="transmembrane region" description="Helical" evidence="1">
    <location>
        <begin position="262"/>
        <end position="284"/>
    </location>
</feature>
<feature type="transmembrane region" description="Helical" evidence="1">
    <location>
        <begin position="107"/>
        <end position="127"/>
    </location>
</feature>
<evidence type="ECO:0000313" key="3">
    <source>
        <dbReference type="Proteomes" id="UP000315816"/>
    </source>
</evidence>